<dbReference type="InterPro" id="IPR011006">
    <property type="entry name" value="CheY-like_superfamily"/>
</dbReference>
<gene>
    <name evidence="4" type="ORF">K4A83_21165</name>
</gene>
<dbReference type="Pfam" id="PF00072">
    <property type="entry name" value="Response_reg"/>
    <property type="match status" value="1"/>
</dbReference>
<accession>A0ABT3LB92</accession>
<feature type="domain" description="Response regulatory" evidence="3">
    <location>
        <begin position="3"/>
        <end position="120"/>
    </location>
</feature>
<sequence length="129" mass="14284">MKRILVVDDSATMRKMVIASLRDLPGFTFSEAANGLEAIEQMQNSPFDLMVLDLNMPDMHGLDVLRFVLSHPDYQATPIVILTTKGDPESKNEALSAGASCYLTKPFQPKSLAEQIQELVNLKLGYNVN</sequence>
<organism evidence="4 5">
    <name type="scientific">Spirulina subsalsa FACHB-351</name>
    <dbReference type="NCBI Taxonomy" id="234711"/>
    <lineage>
        <taxon>Bacteria</taxon>
        <taxon>Bacillati</taxon>
        <taxon>Cyanobacteriota</taxon>
        <taxon>Cyanophyceae</taxon>
        <taxon>Spirulinales</taxon>
        <taxon>Spirulinaceae</taxon>
        <taxon>Spirulina</taxon>
    </lineage>
</organism>
<dbReference type="PANTHER" id="PTHR44591:SF25">
    <property type="entry name" value="CHEMOTAXIS TWO-COMPONENT RESPONSE REGULATOR"/>
    <property type="match status" value="1"/>
</dbReference>
<keyword evidence="1 2" id="KW-0597">Phosphoprotein</keyword>
<dbReference type="PANTHER" id="PTHR44591">
    <property type="entry name" value="STRESS RESPONSE REGULATOR PROTEIN 1"/>
    <property type="match status" value="1"/>
</dbReference>
<dbReference type="SUPFAM" id="SSF52172">
    <property type="entry name" value="CheY-like"/>
    <property type="match status" value="1"/>
</dbReference>
<evidence type="ECO:0000259" key="3">
    <source>
        <dbReference type="PROSITE" id="PS50110"/>
    </source>
</evidence>
<dbReference type="SMART" id="SM00448">
    <property type="entry name" value="REC"/>
    <property type="match status" value="1"/>
</dbReference>
<dbReference type="RefSeq" id="WP_265266686.1">
    <property type="nucleotide sequence ID" value="NZ_JAIHOM010000173.1"/>
</dbReference>
<keyword evidence="5" id="KW-1185">Reference proteome</keyword>
<dbReference type="InterPro" id="IPR001789">
    <property type="entry name" value="Sig_transdc_resp-reg_receiver"/>
</dbReference>
<protein>
    <submittedName>
        <fullName evidence="4">Response regulator</fullName>
    </submittedName>
</protein>
<name>A0ABT3LB92_9CYAN</name>
<dbReference type="Gene3D" id="3.40.50.2300">
    <property type="match status" value="1"/>
</dbReference>
<proteinExistence type="predicted"/>
<evidence type="ECO:0000256" key="1">
    <source>
        <dbReference type="ARBA" id="ARBA00022553"/>
    </source>
</evidence>
<dbReference type="InterPro" id="IPR050595">
    <property type="entry name" value="Bact_response_regulator"/>
</dbReference>
<reference evidence="4 5" key="1">
    <citation type="submission" date="2021-08" db="EMBL/GenBank/DDBJ databases">
        <title>Draft genome sequence of Spirulina subsalsa with high tolerance to salinity and hype-accumulation of phycocyanin.</title>
        <authorList>
            <person name="Pei H."/>
            <person name="Jiang L."/>
        </authorList>
    </citation>
    <scope>NUCLEOTIDE SEQUENCE [LARGE SCALE GENOMIC DNA]</scope>
    <source>
        <strain evidence="4 5">FACHB-351</strain>
    </source>
</reference>
<comment type="caution">
    <text evidence="4">The sequence shown here is derived from an EMBL/GenBank/DDBJ whole genome shotgun (WGS) entry which is preliminary data.</text>
</comment>
<dbReference type="PROSITE" id="PS50110">
    <property type="entry name" value="RESPONSE_REGULATORY"/>
    <property type="match status" value="1"/>
</dbReference>
<dbReference type="EMBL" id="JAIHOM010000173">
    <property type="protein sequence ID" value="MCW6038760.1"/>
    <property type="molecule type" value="Genomic_DNA"/>
</dbReference>
<evidence type="ECO:0000313" key="5">
    <source>
        <dbReference type="Proteomes" id="UP001526426"/>
    </source>
</evidence>
<feature type="modified residue" description="4-aspartylphosphate" evidence="2">
    <location>
        <position position="53"/>
    </location>
</feature>
<evidence type="ECO:0000313" key="4">
    <source>
        <dbReference type="EMBL" id="MCW6038760.1"/>
    </source>
</evidence>
<evidence type="ECO:0000256" key="2">
    <source>
        <dbReference type="PROSITE-ProRule" id="PRU00169"/>
    </source>
</evidence>
<dbReference type="Proteomes" id="UP001526426">
    <property type="component" value="Unassembled WGS sequence"/>
</dbReference>